<keyword evidence="1" id="KW-0072">Autophagy</keyword>
<comment type="caution">
    <text evidence="4">The sequence shown here is derived from an EMBL/GenBank/DDBJ whole genome shotgun (WGS) entry which is preliminary data.</text>
</comment>
<dbReference type="EMBL" id="CAUYUJ010014882">
    <property type="protein sequence ID" value="CAK0847201.1"/>
    <property type="molecule type" value="Genomic_DNA"/>
</dbReference>
<feature type="compositionally biased region" description="Low complexity" evidence="2">
    <location>
        <begin position="384"/>
        <end position="394"/>
    </location>
</feature>
<feature type="domain" description="FPL" evidence="3">
    <location>
        <begin position="68"/>
        <end position="228"/>
    </location>
</feature>
<proteinExistence type="predicted"/>
<dbReference type="InterPro" id="IPR039272">
    <property type="entry name" value="CLEC16A/TT9"/>
</dbReference>
<evidence type="ECO:0000313" key="5">
    <source>
        <dbReference type="Proteomes" id="UP001189429"/>
    </source>
</evidence>
<dbReference type="InterPro" id="IPR019155">
    <property type="entry name" value="CLEC16A/TT9_N"/>
</dbReference>
<gene>
    <name evidence="4" type="ORF">PCOR1329_LOCUS40478</name>
</gene>
<evidence type="ECO:0000256" key="2">
    <source>
        <dbReference type="SAM" id="MobiDB-lite"/>
    </source>
</evidence>
<feature type="compositionally biased region" description="Pro residues" evidence="2">
    <location>
        <begin position="22"/>
        <end position="39"/>
    </location>
</feature>
<protein>
    <recommendedName>
        <fullName evidence="3">FPL domain-containing protein</fullName>
    </recommendedName>
</protein>
<organism evidence="4 5">
    <name type="scientific">Prorocentrum cordatum</name>
    <dbReference type="NCBI Taxonomy" id="2364126"/>
    <lineage>
        <taxon>Eukaryota</taxon>
        <taxon>Sar</taxon>
        <taxon>Alveolata</taxon>
        <taxon>Dinophyceae</taxon>
        <taxon>Prorocentrales</taxon>
        <taxon>Prorocentraceae</taxon>
        <taxon>Prorocentrum</taxon>
    </lineage>
</organism>
<sequence length="544" mass="57987">MLEAAAGRSQGRGPEAPRAPLAAPPRPPGRPAGPPPPPAAGWLRGVRWRLQCAALGQLRPSGRSPSCWSEKRGDATCIDALRAQTIFEGFAEVLRIETAPGPLRLQVLQSISILMQDCGLKLRPSVDYLISVLNPLFEFPPSLSEEEPLAQFVTILKRLALTLNGTNVQPLLVPVLGLEAACPMTPGPSAAASGTHIVQMPMFACAVGLMAHSDPMVQTTARVVVLTVLRLDCPGVRSAVQETVQRDLAPLVVRISRCPVKLRELVRGRCQWRRDGTLLRRWSVEMHPSEVVASLRDSGLSGRLHDSGCHCDWQDVPVMLSFLPSGERVRYEGIADAAAALEDAMHQDLEVFAEFVQELLDLNVPDVTEGLYSAGLHTGPQELPAAEGRPQAAAPRPPPAAPRVLAAGGASIGEVAGRGREARGAPASEGYRIGDFTRGLMAMGQEARGACDGYRFGDISRGISAMLGGAVAVGRQGVDVGAPRCGGLTMLDQNMTADIVPIVPNMAADILDCWRCRSGGDHSPAEMELEERALREEEAFQAGA</sequence>
<reference evidence="4" key="1">
    <citation type="submission" date="2023-10" db="EMBL/GenBank/DDBJ databases">
        <authorList>
            <person name="Chen Y."/>
            <person name="Shah S."/>
            <person name="Dougan E. K."/>
            <person name="Thang M."/>
            <person name="Chan C."/>
        </authorList>
    </citation>
    <scope>NUCLEOTIDE SEQUENCE [LARGE SCALE GENOMIC DNA]</scope>
</reference>
<feature type="region of interest" description="Disordered" evidence="2">
    <location>
        <begin position="373"/>
        <end position="404"/>
    </location>
</feature>
<dbReference type="PANTHER" id="PTHR21481:SF0">
    <property type="entry name" value="PROTEIN CLEC16A"/>
    <property type="match status" value="1"/>
</dbReference>
<evidence type="ECO:0000256" key="1">
    <source>
        <dbReference type="ARBA" id="ARBA00023006"/>
    </source>
</evidence>
<evidence type="ECO:0000313" key="4">
    <source>
        <dbReference type="EMBL" id="CAK0847201.1"/>
    </source>
</evidence>
<evidence type="ECO:0000259" key="3">
    <source>
        <dbReference type="Pfam" id="PF09758"/>
    </source>
</evidence>
<dbReference type="PANTHER" id="PTHR21481">
    <property type="entry name" value="PROTEIN CLEC16A"/>
    <property type="match status" value="1"/>
</dbReference>
<feature type="region of interest" description="Disordered" evidence="2">
    <location>
        <begin position="1"/>
        <end position="40"/>
    </location>
</feature>
<keyword evidence="5" id="KW-1185">Reference proteome</keyword>
<name>A0ABN9TNM3_9DINO</name>
<accession>A0ABN9TNM3</accession>
<dbReference type="Proteomes" id="UP001189429">
    <property type="component" value="Unassembled WGS sequence"/>
</dbReference>
<dbReference type="Pfam" id="PF09758">
    <property type="entry name" value="FPL"/>
    <property type="match status" value="1"/>
</dbReference>
<feature type="compositionally biased region" description="Low complexity" evidence="2">
    <location>
        <begin position="11"/>
        <end position="21"/>
    </location>
</feature>